<dbReference type="PANTHER" id="PTHR14955">
    <property type="entry name" value="RETINOIC ACID INDUCED 1/TRANSCRIPTION FACTOR 20"/>
    <property type="match status" value="1"/>
</dbReference>
<comment type="caution">
    <text evidence="7">The sequence shown here is derived from an EMBL/GenBank/DDBJ whole genome shotgun (WGS) entry which is preliminary data.</text>
</comment>
<reference evidence="7 8" key="1">
    <citation type="journal article" date="2012" name="BMC Genomics">
        <title>Comparative genomic analysis of human infective Trypanosoma cruzi lineages with the bat-restricted subspecies T. cruzi marinkellei.</title>
        <authorList>
            <person name="Franzen O."/>
            <person name="Talavera-Lopez C."/>
            <person name="Ochaya S."/>
            <person name="Butler C.E."/>
            <person name="Messenger L.A."/>
            <person name="Lewis M.D."/>
            <person name="Llewellyn M.S."/>
            <person name="Marinkelle C.J."/>
            <person name="Tyler K.M."/>
            <person name="Miles M.A."/>
            <person name="Andersson B."/>
        </authorList>
    </citation>
    <scope>NUCLEOTIDE SEQUENCE [LARGE SCALE GENOMIC DNA]</scope>
    <source>
        <strain evidence="7 8">B7</strain>
    </source>
</reference>
<dbReference type="Pfam" id="PF13771">
    <property type="entry name" value="zf-HC5HC2H"/>
    <property type="match status" value="1"/>
</dbReference>
<dbReference type="GO" id="GO:0006357">
    <property type="term" value="P:regulation of transcription by RNA polymerase II"/>
    <property type="evidence" value="ECO:0007669"/>
    <property type="project" value="TreeGrafter"/>
</dbReference>
<dbReference type="PANTHER" id="PTHR14955:SF4">
    <property type="entry name" value="PHD-TYPE DOMAIN-CONTAINING PROTEIN"/>
    <property type="match status" value="1"/>
</dbReference>
<evidence type="ECO:0000256" key="3">
    <source>
        <dbReference type="ARBA" id="ARBA00022771"/>
    </source>
</evidence>
<dbReference type="EMBL" id="AHKC01010596">
    <property type="protein sequence ID" value="EKF31826.1"/>
    <property type="molecule type" value="Genomic_DNA"/>
</dbReference>
<feature type="signal peptide" evidence="5">
    <location>
        <begin position="1"/>
        <end position="18"/>
    </location>
</feature>
<evidence type="ECO:0000313" key="8">
    <source>
        <dbReference type="Proteomes" id="UP000007350"/>
    </source>
</evidence>
<feature type="domain" description="PHD-type" evidence="6">
    <location>
        <begin position="311"/>
        <end position="413"/>
    </location>
</feature>
<keyword evidence="4" id="KW-0862">Zinc</keyword>
<gene>
    <name evidence="7" type="ORF">MOQ_004332</name>
</gene>
<dbReference type="SMART" id="SM00249">
    <property type="entry name" value="PHD"/>
    <property type="match status" value="1"/>
</dbReference>
<evidence type="ECO:0000256" key="5">
    <source>
        <dbReference type="SAM" id="SignalP"/>
    </source>
</evidence>
<dbReference type="Proteomes" id="UP000007350">
    <property type="component" value="Unassembled WGS sequence"/>
</dbReference>
<organism evidence="7 8">
    <name type="scientific">Trypanosoma cruzi marinkellei</name>
    <dbReference type="NCBI Taxonomy" id="85056"/>
    <lineage>
        <taxon>Eukaryota</taxon>
        <taxon>Discoba</taxon>
        <taxon>Euglenozoa</taxon>
        <taxon>Kinetoplastea</taxon>
        <taxon>Metakinetoplastina</taxon>
        <taxon>Trypanosomatida</taxon>
        <taxon>Trypanosomatidae</taxon>
        <taxon>Trypanosoma</taxon>
        <taxon>Schizotrypanum</taxon>
    </lineage>
</organism>
<dbReference type="GO" id="GO:0008270">
    <property type="term" value="F:zinc ion binding"/>
    <property type="evidence" value="ECO:0007669"/>
    <property type="project" value="UniProtKB-KW"/>
</dbReference>
<evidence type="ECO:0000313" key="7">
    <source>
        <dbReference type="EMBL" id="EKF31826.1"/>
    </source>
</evidence>
<evidence type="ECO:0000259" key="6">
    <source>
        <dbReference type="PROSITE" id="PS51805"/>
    </source>
</evidence>
<sequence length="419" mass="46461">MLFDHCCLFLSFALFLRALSLHSVGLCVSVPVCMCCVPCVCDDARVDGEEGRRRGLARKKQRKRWRVSESGVLFVMYSPLNPSPRLFSSFFFCPVDYVQQKQKRKREGATMVLKPAGGFSQRKMKHVTFGSVTITQVPRHREFTLLTPVESQASRELPLLASPTLEEVKESQGMGIMTQDSESSLLLTQAASIYSLDGQNDLSPIPFGRRDGEDDDQYLPPAACTHAVFSPTQALLSLGGGSQCACDALPDPSLNCSAPIGKASEILGGSPFSLSPDFSLFPLKRNKRNEDDVMAAAGFTRCRSEKDAAPPATCVFCHDATGVLNHYEDHYVHLGCALWCPEVYYDTQEATLKNIDAVLKRCRDIKCAYCRQLGAPIGCVNSRCQRSYHLRCAVDAGAFLDEEKFELFCPKHRNKRDQT</sequence>
<dbReference type="AlphaFoldDB" id="K2NAB7"/>
<protein>
    <recommendedName>
        <fullName evidence="6">PHD-type domain-containing protein</fullName>
    </recommendedName>
</protein>
<keyword evidence="1" id="KW-0597">Phosphoprotein</keyword>
<keyword evidence="8" id="KW-1185">Reference proteome</keyword>
<proteinExistence type="predicted"/>
<accession>K2NAB7</accession>
<evidence type="ECO:0000256" key="4">
    <source>
        <dbReference type="ARBA" id="ARBA00022833"/>
    </source>
</evidence>
<keyword evidence="3" id="KW-0863">Zinc-finger</keyword>
<dbReference type="PROSITE" id="PS51805">
    <property type="entry name" value="EPHD"/>
    <property type="match status" value="1"/>
</dbReference>
<evidence type="ECO:0000256" key="1">
    <source>
        <dbReference type="ARBA" id="ARBA00022553"/>
    </source>
</evidence>
<dbReference type="InterPro" id="IPR013083">
    <property type="entry name" value="Znf_RING/FYVE/PHD"/>
</dbReference>
<name>K2NAB7_TRYCR</name>
<dbReference type="InterPro" id="IPR034732">
    <property type="entry name" value="EPHD"/>
</dbReference>
<dbReference type="Gene3D" id="3.30.40.10">
    <property type="entry name" value="Zinc/RING finger domain, C3HC4 (zinc finger)"/>
    <property type="match status" value="1"/>
</dbReference>
<dbReference type="OrthoDB" id="10029243at2759"/>
<dbReference type="InterPro" id="IPR001965">
    <property type="entry name" value="Znf_PHD"/>
</dbReference>
<evidence type="ECO:0000256" key="2">
    <source>
        <dbReference type="ARBA" id="ARBA00022723"/>
    </source>
</evidence>
<keyword evidence="2" id="KW-0479">Metal-binding</keyword>
<keyword evidence="5" id="KW-0732">Signal</keyword>
<dbReference type="InterPro" id="IPR052440">
    <property type="entry name" value="Trans_Reg/Chrom_Remod"/>
</dbReference>
<feature type="chain" id="PRO_5003865313" description="PHD-type domain-containing protein" evidence="5">
    <location>
        <begin position="19"/>
        <end position="419"/>
    </location>
</feature>
<dbReference type="GO" id="GO:0005634">
    <property type="term" value="C:nucleus"/>
    <property type="evidence" value="ECO:0007669"/>
    <property type="project" value="TreeGrafter"/>
</dbReference>